<feature type="non-terminal residue" evidence="2">
    <location>
        <position position="1"/>
    </location>
</feature>
<dbReference type="InterPro" id="IPR004839">
    <property type="entry name" value="Aminotransferase_I/II_large"/>
</dbReference>
<protein>
    <recommendedName>
        <fullName evidence="1">Aminotransferase class I/classII large domain-containing protein</fullName>
    </recommendedName>
</protein>
<dbReference type="GO" id="GO:0030170">
    <property type="term" value="F:pyridoxal phosphate binding"/>
    <property type="evidence" value="ECO:0007669"/>
    <property type="project" value="InterPro"/>
</dbReference>
<gene>
    <name evidence="2" type="ORF">MNBD_ACTINO01-255</name>
</gene>
<dbReference type="InterPro" id="IPR015424">
    <property type="entry name" value="PyrdxlP-dep_Trfase"/>
</dbReference>
<dbReference type="Gene3D" id="3.90.1150.10">
    <property type="entry name" value="Aspartate Aminotransferase, domain 1"/>
    <property type="match status" value="1"/>
</dbReference>
<dbReference type="SUPFAM" id="SSF53383">
    <property type="entry name" value="PLP-dependent transferases"/>
    <property type="match status" value="1"/>
</dbReference>
<dbReference type="EMBL" id="UOEI01000646">
    <property type="protein sequence ID" value="VAW08863.1"/>
    <property type="molecule type" value="Genomic_DNA"/>
</dbReference>
<dbReference type="InterPro" id="IPR015422">
    <property type="entry name" value="PyrdxlP-dep_Trfase_small"/>
</dbReference>
<evidence type="ECO:0000313" key="2">
    <source>
        <dbReference type="EMBL" id="VAW08863.1"/>
    </source>
</evidence>
<feature type="domain" description="Aminotransferase class I/classII large" evidence="1">
    <location>
        <begin position="3"/>
        <end position="69"/>
    </location>
</feature>
<accession>A0A3B0SY32</accession>
<dbReference type="Pfam" id="PF00155">
    <property type="entry name" value="Aminotran_1_2"/>
    <property type="match status" value="1"/>
</dbReference>
<evidence type="ECO:0000259" key="1">
    <source>
        <dbReference type="Pfam" id="PF00155"/>
    </source>
</evidence>
<name>A0A3B0SY32_9ZZZZ</name>
<sequence length="74" mass="7976">FIEAGMEIVASQAGLYLWVRVGDDVAVTDRLLEHGIVVSPGRFFGEGGEGYIRLALVPALEECTEAAQQLEQAL</sequence>
<reference evidence="2" key="1">
    <citation type="submission" date="2018-06" db="EMBL/GenBank/DDBJ databases">
        <authorList>
            <person name="Zhirakovskaya E."/>
        </authorList>
    </citation>
    <scope>NUCLEOTIDE SEQUENCE</scope>
</reference>
<organism evidence="2">
    <name type="scientific">hydrothermal vent metagenome</name>
    <dbReference type="NCBI Taxonomy" id="652676"/>
    <lineage>
        <taxon>unclassified sequences</taxon>
        <taxon>metagenomes</taxon>
        <taxon>ecological metagenomes</taxon>
    </lineage>
</organism>
<dbReference type="AlphaFoldDB" id="A0A3B0SY32"/>
<proteinExistence type="predicted"/>